<keyword evidence="2" id="KW-0732">Signal</keyword>
<feature type="compositionally biased region" description="Polar residues" evidence="1">
    <location>
        <begin position="136"/>
        <end position="164"/>
    </location>
</feature>
<keyword evidence="4" id="KW-1185">Reference proteome</keyword>
<feature type="signal peptide" evidence="2">
    <location>
        <begin position="1"/>
        <end position="18"/>
    </location>
</feature>
<protein>
    <submittedName>
        <fullName evidence="3">Uncharacterized protein</fullName>
    </submittedName>
</protein>
<gene>
    <name evidence="3" type="ORF">BASA50_009209</name>
</gene>
<comment type="caution">
    <text evidence="3">The sequence shown here is derived from an EMBL/GenBank/DDBJ whole genome shotgun (WGS) entry which is preliminary data.</text>
</comment>
<feature type="chain" id="PRO_5046221755" evidence="2">
    <location>
        <begin position="19"/>
        <end position="297"/>
    </location>
</feature>
<evidence type="ECO:0000313" key="4">
    <source>
        <dbReference type="Proteomes" id="UP001648503"/>
    </source>
</evidence>
<dbReference type="Proteomes" id="UP001648503">
    <property type="component" value="Unassembled WGS sequence"/>
</dbReference>
<reference evidence="3 4" key="1">
    <citation type="submission" date="2021-02" db="EMBL/GenBank/DDBJ databases">
        <title>Variation within the Batrachochytrium salamandrivorans European outbreak.</title>
        <authorList>
            <person name="Kelly M."/>
            <person name="Pasmans F."/>
            <person name="Shea T.P."/>
            <person name="Munoz J.F."/>
            <person name="Carranza S."/>
            <person name="Cuomo C.A."/>
            <person name="Martel A."/>
        </authorList>
    </citation>
    <scope>NUCLEOTIDE SEQUENCE [LARGE SCALE GENOMIC DNA]</scope>
    <source>
        <strain evidence="3 4">AMFP18/2</strain>
    </source>
</reference>
<evidence type="ECO:0000256" key="2">
    <source>
        <dbReference type="SAM" id="SignalP"/>
    </source>
</evidence>
<organism evidence="3 4">
    <name type="scientific">Batrachochytrium salamandrivorans</name>
    <dbReference type="NCBI Taxonomy" id="1357716"/>
    <lineage>
        <taxon>Eukaryota</taxon>
        <taxon>Fungi</taxon>
        <taxon>Fungi incertae sedis</taxon>
        <taxon>Chytridiomycota</taxon>
        <taxon>Chytridiomycota incertae sedis</taxon>
        <taxon>Chytridiomycetes</taxon>
        <taxon>Rhizophydiales</taxon>
        <taxon>Rhizophydiales incertae sedis</taxon>
        <taxon>Batrachochytrium</taxon>
    </lineage>
</organism>
<evidence type="ECO:0000313" key="3">
    <source>
        <dbReference type="EMBL" id="KAH6590683.1"/>
    </source>
</evidence>
<feature type="region of interest" description="Disordered" evidence="1">
    <location>
        <begin position="52"/>
        <end position="175"/>
    </location>
</feature>
<dbReference type="EMBL" id="JAFCIX010000426">
    <property type="protein sequence ID" value="KAH6590683.1"/>
    <property type="molecule type" value="Genomic_DNA"/>
</dbReference>
<proteinExistence type="predicted"/>
<name>A0ABQ8F201_9FUNG</name>
<sequence length="297" mass="32071">MKLSAIALSIYLFVTVSASTNRMEDEVVSRKYKRGLGGLLCGLGHCSGRRSTNHNIETPYASEPTTQDPSECTDYYCPRVKTGQTKETQESDGRSSGESADDSGSPKQCSEKVSEPNTQKEQSLGHGTEKVHNQGFGISSSAKTGVSTHPSGPGQHSNGPSNSMGLRCPGPPKASLNEHPALETFLSELGIIYGADCTYVYAPNADGTSLTSGHELQGNNMARFLTLWCLYNNLRKTKEDLAHYYLKDLTSGEGARVDHSRKLGEVTTGSSKTRGQFQRAWTKLTSGQQKGIMAHIS</sequence>
<evidence type="ECO:0000256" key="1">
    <source>
        <dbReference type="SAM" id="MobiDB-lite"/>
    </source>
</evidence>
<accession>A0ABQ8F201</accession>